<keyword evidence="2" id="KW-1003">Cell membrane</keyword>
<dbReference type="PANTHER" id="PTHR30213">
    <property type="entry name" value="INNER MEMBRANE PROTEIN YHJD"/>
    <property type="match status" value="1"/>
</dbReference>
<evidence type="ECO:0000256" key="3">
    <source>
        <dbReference type="ARBA" id="ARBA00022692"/>
    </source>
</evidence>
<feature type="compositionally biased region" description="Basic and acidic residues" evidence="6">
    <location>
        <begin position="1"/>
        <end position="13"/>
    </location>
</feature>
<name>A0ABU7SLK8_9ACTN</name>
<dbReference type="NCBIfam" id="TIGR00765">
    <property type="entry name" value="yihY_not_rbn"/>
    <property type="match status" value="1"/>
</dbReference>
<evidence type="ECO:0000256" key="4">
    <source>
        <dbReference type="ARBA" id="ARBA00022989"/>
    </source>
</evidence>
<organism evidence="8 9">
    <name type="scientific">Plantactinospora veratri</name>
    <dbReference type="NCBI Taxonomy" id="1436122"/>
    <lineage>
        <taxon>Bacteria</taxon>
        <taxon>Bacillati</taxon>
        <taxon>Actinomycetota</taxon>
        <taxon>Actinomycetes</taxon>
        <taxon>Micromonosporales</taxon>
        <taxon>Micromonosporaceae</taxon>
        <taxon>Plantactinospora</taxon>
    </lineage>
</organism>
<evidence type="ECO:0000256" key="5">
    <source>
        <dbReference type="ARBA" id="ARBA00023136"/>
    </source>
</evidence>
<feature type="region of interest" description="Disordered" evidence="6">
    <location>
        <begin position="1"/>
        <end position="44"/>
    </location>
</feature>
<accession>A0ABU7SLK8</accession>
<feature type="transmembrane region" description="Helical" evidence="7">
    <location>
        <begin position="176"/>
        <end position="198"/>
    </location>
</feature>
<feature type="transmembrane region" description="Helical" evidence="7">
    <location>
        <begin position="74"/>
        <end position="96"/>
    </location>
</feature>
<keyword evidence="9" id="KW-1185">Reference proteome</keyword>
<feature type="transmembrane region" description="Helical" evidence="7">
    <location>
        <begin position="134"/>
        <end position="155"/>
    </location>
</feature>
<keyword evidence="5 7" id="KW-0472">Membrane</keyword>
<evidence type="ECO:0000256" key="6">
    <source>
        <dbReference type="SAM" id="MobiDB-lite"/>
    </source>
</evidence>
<evidence type="ECO:0000313" key="9">
    <source>
        <dbReference type="Proteomes" id="UP001339911"/>
    </source>
</evidence>
<evidence type="ECO:0000256" key="1">
    <source>
        <dbReference type="ARBA" id="ARBA00004651"/>
    </source>
</evidence>
<evidence type="ECO:0000313" key="8">
    <source>
        <dbReference type="EMBL" id="MEE6310848.1"/>
    </source>
</evidence>
<feature type="transmembrane region" description="Helical" evidence="7">
    <location>
        <begin position="254"/>
        <end position="278"/>
    </location>
</feature>
<proteinExistence type="predicted"/>
<feature type="transmembrane region" description="Helical" evidence="7">
    <location>
        <begin position="218"/>
        <end position="242"/>
    </location>
</feature>
<evidence type="ECO:0000256" key="2">
    <source>
        <dbReference type="ARBA" id="ARBA00022475"/>
    </source>
</evidence>
<dbReference type="InterPro" id="IPR017039">
    <property type="entry name" value="Virul_fac_BrkB"/>
</dbReference>
<sequence>MEKSTDRAHRDDQVADGGTVPASRRPSAPQAGTHGAGDAPDQPTKLGLRGWWGVLRRTVREFGDDSLTDWAAALTYYAVLSIFPGLLVLVSVLGLIGDSVLQPLIDDMGKIAPGPVGEILKTGARNLTEAQGTAGLFAVVGLAVALWSASGYIGAFMRASNAIYDVPEGRPIWKTLPIRVAVTIVVGTLLAVSALMVVFTGRLAEWAGDALGAGSTLITVWSVAKWPVLLVLISLMFAILYWAAPNARQGGFRWITPGGLLAVVIWIIASAGFAFYVANFSTYNTTYGTLGGVVIFFVWLWISNLAVLLGAEFDAELHRGRAIAGGHPEDEEPFVELRDTRKIKEGKDRGLA</sequence>
<evidence type="ECO:0000256" key="7">
    <source>
        <dbReference type="SAM" id="Phobius"/>
    </source>
</evidence>
<feature type="transmembrane region" description="Helical" evidence="7">
    <location>
        <begin position="290"/>
        <end position="311"/>
    </location>
</feature>
<comment type="caution">
    <text evidence="8">The sequence shown here is derived from an EMBL/GenBank/DDBJ whole genome shotgun (WGS) entry which is preliminary data.</text>
</comment>
<comment type="subcellular location">
    <subcellularLocation>
        <location evidence="1">Cell membrane</location>
        <topology evidence="1">Multi-pass membrane protein</topology>
    </subcellularLocation>
</comment>
<dbReference type="PIRSF" id="PIRSF035875">
    <property type="entry name" value="RNase_BN"/>
    <property type="match status" value="1"/>
</dbReference>
<gene>
    <name evidence="8" type="ORF">V1634_28805</name>
</gene>
<dbReference type="PANTHER" id="PTHR30213:SF0">
    <property type="entry name" value="UPF0761 MEMBRANE PROTEIN YIHY"/>
    <property type="match status" value="1"/>
</dbReference>
<dbReference type="EMBL" id="JAZGQL010000028">
    <property type="protein sequence ID" value="MEE6310848.1"/>
    <property type="molecule type" value="Genomic_DNA"/>
</dbReference>
<keyword evidence="3 7" id="KW-0812">Transmembrane</keyword>
<dbReference type="Proteomes" id="UP001339911">
    <property type="component" value="Unassembled WGS sequence"/>
</dbReference>
<keyword evidence="4 7" id="KW-1133">Transmembrane helix</keyword>
<reference evidence="8 9" key="1">
    <citation type="submission" date="2024-01" db="EMBL/GenBank/DDBJ databases">
        <title>Genome insights into Plantactinospora veratri sp. nov.</title>
        <authorList>
            <person name="Wang L."/>
        </authorList>
    </citation>
    <scope>NUCLEOTIDE SEQUENCE [LARGE SCALE GENOMIC DNA]</scope>
    <source>
        <strain evidence="8 9">NEAU-FHS4</strain>
    </source>
</reference>
<dbReference type="Pfam" id="PF03631">
    <property type="entry name" value="Virul_fac_BrkB"/>
    <property type="match status" value="1"/>
</dbReference>
<protein>
    <submittedName>
        <fullName evidence="8">YihY/virulence factor BrkB family protein</fullName>
    </submittedName>
</protein>